<keyword evidence="5" id="KW-1185">Reference proteome</keyword>
<dbReference type="VEuPathDB" id="FungiDB:PSTT_15827"/>
<name>A0A2S4UFP4_9BASI</name>
<evidence type="ECO:0000256" key="3">
    <source>
        <dbReference type="SAM" id="MobiDB-lite"/>
    </source>
</evidence>
<evidence type="ECO:0000313" key="5">
    <source>
        <dbReference type="Proteomes" id="UP000239156"/>
    </source>
</evidence>
<dbReference type="GO" id="GO:0005777">
    <property type="term" value="C:peroxisome"/>
    <property type="evidence" value="ECO:0007669"/>
    <property type="project" value="TreeGrafter"/>
</dbReference>
<sequence>MSDVQNYYSGGSTNRLSWMRQSGSFLSSALSSPQAKFILFHNLKPLVIDQLSSEPVNGFPVSHKLSSLPWQEVASVLNPTGLAIVEPGEVVDLKGTMWPKQLTSRSAKSRQPILGQFPIVIFLGTDASSEQPDVNKPLQPSHGSPIWAIDVTGIHEKICKTSILGHGKFLDMKKVNLALNEANLAAQARAMIDWNARNKFCAACGRPTYSAWAGWKLACTSNLEKNGQSDDVKDPGSPPECVTANFSIQNFCQDRSGMYHGSYQFYWRFNPIGSQISLAAWALLALAWPASLSPENRLRIVVSEKYSRNLELEWIHCVLDVDRDSLRSRFESTMAVPRYVTLVKIAPIKRAATVISNPLNIHIVPITNTGSLMIGVMCRAVENSHIRLDLDKELEDARFFPRSVILGVLDPSKKVEFTEDELRRFDDNYNPSDSHGTPITDPTVDLPTSTSVNKIQLTIPAPTAIAHHIIRSWAMGVDRAKDITKIYEKRPNF</sequence>
<dbReference type="AlphaFoldDB" id="A0A2S4UFP4"/>
<dbReference type="VEuPathDB" id="FungiDB:PSHT_08514"/>
<protein>
    <submittedName>
        <fullName evidence="4">Uncharacterized protein</fullName>
    </submittedName>
</protein>
<evidence type="ECO:0000313" key="4">
    <source>
        <dbReference type="EMBL" id="POV96125.1"/>
    </source>
</evidence>
<dbReference type="GO" id="GO:0019677">
    <property type="term" value="P:NAD+ catabolic process"/>
    <property type="evidence" value="ECO:0007669"/>
    <property type="project" value="TreeGrafter"/>
</dbReference>
<dbReference type="GO" id="GO:0006742">
    <property type="term" value="P:NADP+ catabolic process"/>
    <property type="evidence" value="ECO:0007669"/>
    <property type="project" value="TreeGrafter"/>
</dbReference>
<dbReference type="Proteomes" id="UP000239156">
    <property type="component" value="Unassembled WGS sequence"/>
</dbReference>
<proteinExistence type="predicted"/>
<dbReference type="EMBL" id="PKSL01000310">
    <property type="protein sequence ID" value="POV96125.1"/>
    <property type="molecule type" value="Genomic_DNA"/>
</dbReference>
<feature type="region of interest" description="Disordered" evidence="3">
    <location>
        <begin position="426"/>
        <end position="445"/>
    </location>
</feature>
<reference evidence="4" key="1">
    <citation type="submission" date="2017-12" db="EMBL/GenBank/DDBJ databases">
        <title>Gene loss provides genomic basis for host adaptation in cereal stripe rust fungi.</title>
        <authorList>
            <person name="Xia C."/>
        </authorList>
    </citation>
    <scope>NUCLEOTIDE SEQUENCE [LARGE SCALE GENOMIC DNA]</scope>
    <source>
        <strain evidence="4">93-210</strain>
    </source>
</reference>
<dbReference type="InterPro" id="IPR050241">
    <property type="entry name" value="NAD-cap_RNA_hydrolase_NudC"/>
</dbReference>
<organism evidence="4 5">
    <name type="scientific">Puccinia striiformis</name>
    <dbReference type="NCBI Taxonomy" id="27350"/>
    <lineage>
        <taxon>Eukaryota</taxon>
        <taxon>Fungi</taxon>
        <taxon>Dikarya</taxon>
        <taxon>Basidiomycota</taxon>
        <taxon>Pucciniomycotina</taxon>
        <taxon>Pucciniomycetes</taxon>
        <taxon>Pucciniales</taxon>
        <taxon>Pucciniaceae</taxon>
        <taxon>Puccinia</taxon>
    </lineage>
</organism>
<dbReference type="GO" id="GO:0035529">
    <property type="term" value="F:NADH pyrophosphatase activity"/>
    <property type="evidence" value="ECO:0007669"/>
    <property type="project" value="TreeGrafter"/>
</dbReference>
<dbReference type="GO" id="GO:0005829">
    <property type="term" value="C:cytosol"/>
    <property type="evidence" value="ECO:0007669"/>
    <property type="project" value="TreeGrafter"/>
</dbReference>
<evidence type="ECO:0000256" key="1">
    <source>
        <dbReference type="ARBA" id="ARBA00001946"/>
    </source>
</evidence>
<dbReference type="Gene3D" id="3.90.79.20">
    <property type="match status" value="1"/>
</dbReference>
<dbReference type="PANTHER" id="PTHR42904">
    <property type="entry name" value="NUDIX HYDROLASE, NUDC SUBFAMILY"/>
    <property type="match status" value="1"/>
</dbReference>
<comment type="caution">
    <text evidence="4">The sequence shown here is derived from an EMBL/GenBank/DDBJ whole genome shotgun (WGS) entry which is preliminary data.</text>
</comment>
<keyword evidence="2" id="KW-0378">Hydrolase</keyword>
<accession>A0A2S4UFP4</accession>
<dbReference type="PANTHER" id="PTHR42904:SF6">
    <property type="entry name" value="NAD-CAPPED RNA HYDROLASE NUDT12"/>
    <property type="match status" value="1"/>
</dbReference>
<gene>
    <name evidence="4" type="ORF">PSTT_15827</name>
</gene>
<evidence type="ECO:0000256" key="2">
    <source>
        <dbReference type="ARBA" id="ARBA00022801"/>
    </source>
</evidence>
<comment type="cofactor">
    <cofactor evidence="1">
        <name>Mg(2+)</name>
        <dbReference type="ChEBI" id="CHEBI:18420"/>
    </cofactor>
</comment>